<organism evidence="2 3">
    <name type="scientific">Lentihominibacter hominis</name>
    <dbReference type="NCBI Taxonomy" id="2763645"/>
    <lineage>
        <taxon>Bacteria</taxon>
        <taxon>Bacillati</taxon>
        <taxon>Bacillota</taxon>
        <taxon>Clostridia</taxon>
        <taxon>Peptostreptococcales</taxon>
        <taxon>Anaerovoracaceae</taxon>
        <taxon>Lentihominibacter</taxon>
    </lineage>
</organism>
<dbReference type="PANTHER" id="PTHR42685:SF22">
    <property type="entry name" value="CONDITIONED MEDIUM FACTOR RECEPTOR 1"/>
    <property type="match status" value="1"/>
</dbReference>
<protein>
    <submittedName>
        <fullName evidence="2">FAD-dependent monooxygenase</fullName>
    </submittedName>
</protein>
<dbReference type="InterPro" id="IPR002938">
    <property type="entry name" value="FAD-bd"/>
</dbReference>
<gene>
    <name evidence="2" type="ORF">H8692_03210</name>
</gene>
<dbReference type="GO" id="GO:0004497">
    <property type="term" value="F:monooxygenase activity"/>
    <property type="evidence" value="ECO:0007669"/>
    <property type="project" value="UniProtKB-KW"/>
</dbReference>
<dbReference type="InterPro" id="IPR050407">
    <property type="entry name" value="Geranylgeranyl_reductase"/>
</dbReference>
<proteinExistence type="predicted"/>
<feature type="domain" description="FAD-binding" evidence="1">
    <location>
        <begin position="7"/>
        <end position="327"/>
    </location>
</feature>
<comment type="caution">
    <text evidence="2">The sequence shown here is derived from an EMBL/GenBank/DDBJ whole genome shotgun (WGS) entry which is preliminary data.</text>
</comment>
<dbReference type="RefSeq" id="WP_187524977.1">
    <property type="nucleotide sequence ID" value="NZ_JACRTA010000001.1"/>
</dbReference>
<dbReference type="EMBL" id="JACRTA010000001">
    <property type="protein sequence ID" value="MBC8567772.1"/>
    <property type="molecule type" value="Genomic_DNA"/>
</dbReference>
<dbReference type="Gene3D" id="3.50.50.60">
    <property type="entry name" value="FAD/NAD(P)-binding domain"/>
    <property type="match status" value="1"/>
</dbReference>
<accession>A0A926E5M0</accession>
<dbReference type="PRINTS" id="PR00420">
    <property type="entry name" value="RNGMNOXGNASE"/>
</dbReference>
<evidence type="ECO:0000259" key="1">
    <source>
        <dbReference type="Pfam" id="PF01494"/>
    </source>
</evidence>
<keyword evidence="2" id="KW-0503">Monooxygenase</keyword>
<keyword evidence="3" id="KW-1185">Reference proteome</keyword>
<dbReference type="InterPro" id="IPR036188">
    <property type="entry name" value="FAD/NAD-bd_sf"/>
</dbReference>
<sequence length="392" mass="42899">MAFAEREVIIAGAGPAGSICASYLARAGVDVLLLDKDIFPRDKACGDMQCEGLVYHMGVLGAVKELDAMSTCIRNLKLISDSGCETLIPFECYCASRYDLDKLLVDTAVRHGAELRQSCNITDVMKEKSAVTGVKVRYRGEDLRIRSKILIGADGSLSSVAGAMGIMKEKPYGIWTGRRAYFKGVKLDRGLAKDQYEAYGVFAFSSLLGAGYFWVMPVGRDGVREGLCNVGMMIHGRDAFDNTEAAKIFSEWVSRTHKISAMFATARQISPWEGGRVNDISYGIHKAGDGFMMIGDSAALSMPLENDGLSVAAESAKAAADAAVAALAEGDVSGQKLMYEYRRVLKIKSEEEMTESLKETRLLMESMYDPGVMNKTIDLLEHDPVYRRKHLK</sequence>
<keyword evidence="2" id="KW-0560">Oxidoreductase</keyword>
<name>A0A926E5M0_9FIRM</name>
<dbReference type="SUPFAM" id="SSF51905">
    <property type="entry name" value="FAD/NAD(P)-binding domain"/>
    <property type="match status" value="1"/>
</dbReference>
<dbReference type="GO" id="GO:0071949">
    <property type="term" value="F:FAD binding"/>
    <property type="evidence" value="ECO:0007669"/>
    <property type="project" value="InterPro"/>
</dbReference>
<dbReference type="AlphaFoldDB" id="A0A926E5M0"/>
<evidence type="ECO:0000313" key="2">
    <source>
        <dbReference type="EMBL" id="MBC8567772.1"/>
    </source>
</evidence>
<reference evidence="2" key="1">
    <citation type="submission" date="2020-08" db="EMBL/GenBank/DDBJ databases">
        <title>Genome public.</title>
        <authorList>
            <person name="Liu C."/>
            <person name="Sun Q."/>
        </authorList>
    </citation>
    <scope>NUCLEOTIDE SEQUENCE</scope>
    <source>
        <strain evidence="2">NSJ-24</strain>
    </source>
</reference>
<evidence type="ECO:0000313" key="3">
    <source>
        <dbReference type="Proteomes" id="UP000610862"/>
    </source>
</evidence>
<dbReference type="PANTHER" id="PTHR42685">
    <property type="entry name" value="GERANYLGERANYL DIPHOSPHATE REDUCTASE"/>
    <property type="match status" value="1"/>
</dbReference>
<dbReference type="Pfam" id="PF01494">
    <property type="entry name" value="FAD_binding_3"/>
    <property type="match status" value="1"/>
</dbReference>
<dbReference type="Proteomes" id="UP000610862">
    <property type="component" value="Unassembled WGS sequence"/>
</dbReference>